<feature type="compositionally biased region" description="Polar residues" evidence="1">
    <location>
        <begin position="41"/>
        <end position="54"/>
    </location>
</feature>
<evidence type="ECO:0000313" key="2">
    <source>
        <dbReference type="EMBL" id="MFD1006643.1"/>
    </source>
</evidence>
<gene>
    <name evidence="2" type="ORF">ACFQ1C_00470</name>
</gene>
<sequence>MNNYTENTKQQSPLQNALTVDDYAHHAKNTYQPENKRHATDNTALTTQSNNNHH</sequence>
<comment type="caution">
    <text evidence="2">The sequence shown here is derived from an EMBL/GenBank/DDBJ whole genome shotgun (WGS) entry which is preliminary data.</text>
</comment>
<feature type="compositionally biased region" description="Polar residues" evidence="1">
    <location>
        <begin position="1"/>
        <end position="18"/>
    </location>
</feature>
<accession>A0ABW3KCJ9</accession>
<feature type="region of interest" description="Disordered" evidence="1">
    <location>
        <begin position="1"/>
        <end position="54"/>
    </location>
</feature>
<organism evidence="2 3">
    <name type="scientific">Oceanisphaera ostreae</name>
    <dbReference type="NCBI Taxonomy" id="914151"/>
    <lineage>
        <taxon>Bacteria</taxon>
        <taxon>Pseudomonadati</taxon>
        <taxon>Pseudomonadota</taxon>
        <taxon>Gammaproteobacteria</taxon>
        <taxon>Aeromonadales</taxon>
        <taxon>Aeromonadaceae</taxon>
        <taxon>Oceanisphaera</taxon>
    </lineage>
</organism>
<proteinExistence type="predicted"/>
<reference evidence="3" key="1">
    <citation type="journal article" date="2019" name="Int. J. Syst. Evol. Microbiol.">
        <title>The Global Catalogue of Microorganisms (GCM) 10K type strain sequencing project: providing services to taxonomists for standard genome sequencing and annotation.</title>
        <authorList>
            <consortium name="The Broad Institute Genomics Platform"/>
            <consortium name="The Broad Institute Genome Sequencing Center for Infectious Disease"/>
            <person name="Wu L."/>
            <person name="Ma J."/>
        </authorList>
    </citation>
    <scope>NUCLEOTIDE SEQUENCE [LARGE SCALE GENOMIC DNA]</scope>
    <source>
        <strain evidence="3">CCUG 60525</strain>
    </source>
</reference>
<keyword evidence="3" id="KW-1185">Reference proteome</keyword>
<dbReference type="EMBL" id="JBHTJS010000002">
    <property type="protein sequence ID" value="MFD1006643.1"/>
    <property type="molecule type" value="Genomic_DNA"/>
</dbReference>
<protein>
    <submittedName>
        <fullName evidence="2">Uncharacterized protein</fullName>
    </submittedName>
</protein>
<dbReference type="Proteomes" id="UP001597048">
    <property type="component" value="Unassembled WGS sequence"/>
</dbReference>
<evidence type="ECO:0000256" key="1">
    <source>
        <dbReference type="SAM" id="MobiDB-lite"/>
    </source>
</evidence>
<dbReference type="RefSeq" id="WP_379556570.1">
    <property type="nucleotide sequence ID" value="NZ_JBHTJS010000002.1"/>
</dbReference>
<evidence type="ECO:0000313" key="3">
    <source>
        <dbReference type="Proteomes" id="UP001597048"/>
    </source>
</evidence>
<name>A0ABW3KCJ9_9GAMM</name>